<gene>
    <name evidence="1" type="ORF">A4H97_09590</name>
</gene>
<comment type="caution">
    <text evidence="1">The sequence shown here is derived from an EMBL/GenBank/DDBJ whole genome shotgun (WGS) entry which is preliminary data.</text>
</comment>
<accession>A0A1V9EER0</accession>
<evidence type="ECO:0000313" key="1">
    <source>
        <dbReference type="EMBL" id="OQP44610.1"/>
    </source>
</evidence>
<dbReference type="RefSeq" id="WP_081202668.1">
    <property type="nucleotide sequence ID" value="NZ_FOCZ01000006.1"/>
</dbReference>
<sequence>MKKYQILAISVEQTVECYPIIKKFAKEAHKKADILMNFRHQTGFFSYLGPLPGNSQPNFMTVPACTAC</sequence>
<keyword evidence="2" id="KW-1185">Reference proteome</keyword>
<evidence type="ECO:0000313" key="2">
    <source>
        <dbReference type="Proteomes" id="UP000192610"/>
    </source>
</evidence>
<proteinExistence type="predicted"/>
<name>A0A1V9EER0_9BACT</name>
<dbReference type="STRING" id="354355.SAMN05660816_03626"/>
<organism evidence="1 2">
    <name type="scientific">Niastella yeongjuensis</name>
    <dbReference type="NCBI Taxonomy" id="354355"/>
    <lineage>
        <taxon>Bacteria</taxon>
        <taxon>Pseudomonadati</taxon>
        <taxon>Bacteroidota</taxon>
        <taxon>Chitinophagia</taxon>
        <taxon>Chitinophagales</taxon>
        <taxon>Chitinophagaceae</taxon>
        <taxon>Niastella</taxon>
    </lineage>
</organism>
<dbReference type="Proteomes" id="UP000192610">
    <property type="component" value="Unassembled WGS sequence"/>
</dbReference>
<dbReference type="AlphaFoldDB" id="A0A1V9EER0"/>
<reference evidence="2" key="1">
    <citation type="submission" date="2016-04" db="EMBL/GenBank/DDBJ databases">
        <authorList>
            <person name="Chen L."/>
            <person name="Zhuang W."/>
            <person name="Wang G."/>
        </authorList>
    </citation>
    <scope>NUCLEOTIDE SEQUENCE [LARGE SCALE GENOMIC DNA]</scope>
    <source>
        <strain evidence="2">17621</strain>
    </source>
</reference>
<protein>
    <submittedName>
        <fullName evidence="1">Uncharacterized protein</fullName>
    </submittedName>
</protein>
<dbReference type="EMBL" id="LVXG01000034">
    <property type="protein sequence ID" value="OQP44610.1"/>
    <property type="molecule type" value="Genomic_DNA"/>
</dbReference>